<evidence type="ECO:0000259" key="5">
    <source>
        <dbReference type="Pfam" id="PF00535"/>
    </source>
</evidence>
<keyword evidence="7" id="KW-1185">Reference proteome</keyword>
<dbReference type="Pfam" id="PF00535">
    <property type="entry name" value="Glycos_transf_2"/>
    <property type="match status" value="1"/>
</dbReference>
<dbReference type="OrthoDB" id="9766971at2"/>
<accession>A0A7U6GKV3</accession>
<organism evidence="6 7">
    <name type="scientific">Thiolapillus brandeum</name>
    <dbReference type="NCBI Taxonomy" id="1076588"/>
    <lineage>
        <taxon>Bacteria</taxon>
        <taxon>Pseudomonadati</taxon>
        <taxon>Pseudomonadota</taxon>
        <taxon>Gammaproteobacteria</taxon>
        <taxon>Chromatiales</taxon>
        <taxon>Sedimenticolaceae</taxon>
        <taxon>Thiolapillus</taxon>
    </lineage>
</organism>
<dbReference type="PANTHER" id="PTHR43630:SF1">
    <property type="entry name" value="POLY-BETA-1,6-N-ACETYL-D-GLUCOSAMINE SYNTHASE"/>
    <property type="match status" value="1"/>
</dbReference>
<evidence type="ECO:0000256" key="4">
    <source>
        <dbReference type="SAM" id="Phobius"/>
    </source>
</evidence>
<sequence>MLWILFLSLLILVYTYVGYPLLIAFLARCCPLGLKPRQGHTPSVSVLIPVYNGQDFIRGKIESLLQQDYPGHKLEILLCSDASDDQSDAILRESERNYPDQVRVFYMEQRSGKPAILNRLRKEARGEVLLLTDIRQPLKQDCVSKLVARLEIPGVGVVGGMLLLRGSTGAGLYWRYERWIRQSESDFRSVTGVSGSLYVIAAEDMQDMPEDIILDDVWVPSVQRLRKHRVVLEPEAVAWDEAMEDGREFGRKVRTLAGNYQLMARLPALLSPWHNPSWFEFFSHKLMRLVCPWALLTLFVSNLLLLFQEPGRGFILLELLMAGQVVFYVLALLGERAGALGRLARTFVVLNIAAVVGLWRYLSGRQKIAW</sequence>
<keyword evidence="2" id="KW-0328">Glycosyltransferase</keyword>
<dbReference type="KEGG" id="tbn:TBH_C2541"/>
<comment type="similarity">
    <text evidence="1">Belongs to the glycosyltransferase 2 family.</text>
</comment>
<dbReference type="AlphaFoldDB" id="A0A7U6GKV3"/>
<keyword evidence="4" id="KW-1133">Transmembrane helix</keyword>
<dbReference type="InterPro" id="IPR001173">
    <property type="entry name" value="Glyco_trans_2-like"/>
</dbReference>
<dbReference type="EMBL" id="AP012273">
    <property type="protein sequence ID" value="BAO45447.1"/>
    <property type="molecule type" value="Genomic_DNA"/>
</dbReference>
<gene>
    <name evidence="6" type="ORF">TBH_C2541</name>
</gene>
<dbReference type="SUPFAM" id="SSF53448">
    <property type="entry name" value="Nucleotide-diphospho-sugar transferases"/>
    <property type="match status" value="1"/>
</dbReference>
<proteinExistence type="inferred from homology"/>
<dbReference type="GO" id="GO:0016757">
    <property type="term" value="F:glycosyltransferase activity"/>
    <property type="evidence" value="ECO:0007669"/>
    <property type="project" value="UniProtKB-KW"/>
</dbReference>
<dbReference type="PANTHER" id="PTHR43630">
    <property type="entry name" value="POLY-BETA-1,6-N-ACETYL-D-GLUCOSAMINE SYNTHASE"/>
    <property type="match status" value="1"/>
</dbReference>
<protein>
    <submittedName>
        <fullName evidence="6">Glycosyl transferase family 2</fullName>
    </submittedName>
</protein>
<keyword evidence="4" id="KW-0472">Membrane</keyword>
<name>A0A7U6GKV3_9GAMM</name>
<feature type="transmembrane region" description="Helical" evidence="4">
    <location>
        <begin position="286"/>
        <end position="307"/>
    </location>
</feature>
<feature type="transmembrane region" description="Helical" evidence="4">
    <location>
        <begin position="6"/>
        <end position="27"/>
    </location>
</feature>
<dbReference type="InterPro" id="IPR029044">
    <property type="entry name" value="Nucleotide-diphossugar_trans"/>
</dbReference>
<evidence type="ECO:0000313" key="6">
    <source>
        <dbReference type="EMBL" id="BAO45447.1"/>
    </source>
</evidence>
<dbReference type="Proteomes" id="UP000031631">
    <property type="component" value="Chromosome"/>
</dbReference>
<dbReference type="Gene3D" id="3.90.550.10">
    <property type="entry name" value="Spore Coat Polysaccharide Biosynthesis Protein SpsA, Chain A"/>
    <property type="match status" value="1"/>
</dbReference>
<reference evidence="6 7" key="1">
    <citation type="journal article" date="2014" name="PLoS ONE">
        <title>Physiological and genomic features of a novel sulfur-oxidizing gammaproteobacterium belonging to a previously uncultivated symbiotic lineage isolated from a hydrothermal vent.</title>
        <authorList>
            <person name="Nunoura T."/>
            <person name="Takaki Y."/>
            <person name="Kazama H."/>
            <person name="Kakuta J."/>
            <person name="Shimamura S."/>
            <person name="Makita H."/>
            <person name="Hirai M."/>
            <person name="Miyazaki M."/>
            <person name="Takai K."/>
        </authorList>
    </citation>
    <scope>NUCLEOTIDE SEQUENCE [LARGE SCALE GENOMIC DNA]</scope>
    <source>
        <strain evidence="6 7">Hiromi1</strain>
    </source>
</reference>
<dbReference type="RefSeq" id="WP_041069091.1">
    <property type="nucleotide sequence ID" value="NZ_AP012273.1"/>
</dbReference>
<evidence type="ECO:0000256" key="2">
    <source>
        <dbReference type="ARBA" id="ARBA00022676"/>
    </source>
</evidence>
<evidence type="ECO:0000256" key="3">
    <source>
        <dbReference type="ARBA" id="ARBA00022679"/>
    </source>
</evidence>
<feature type="domain" description="Glycosyltransferase 2-like" evidence="5">
    <location>
        <begin position="45"/>
        <end position="177"/>
    </location>
</feature>
<keyword evidence="4" id="KW-0812">Transmembrane</keyword>
<evidence type="ECO:0000256" key="1">
    <source>
        <dbReference type="ARBA" id="ARBA00006739"/>
    </source>
</evidence>
<feature type="transmembrane region" description="Helical" evidence="4">
    <location>
        <begin position="343"/>
        <end position="362"/>
    </location>
</feature>
<evidence type="ECO:0000313" key="7">
    <source>
        <dbReference type="Proteomes" id="UP000031631"/>
    </source>
</evidence>
<keyword evidence="3 6" id="KW-0808">Transferase</keyword>
<feature type="transmembrane region" description="Helical" evidence="4">
    <location>
        <begin position="313"/>
        <end position="331"/>
    </location>
</feature>